<feature type="compositionally biased region" description="Basic and acidic residues" evidence="5">
    <location>
        <begin position="508"/>
        <end position="539"/>
    </location>
</feature>
<dbReference type="EMBL" id="LCZI01001655">
    <property type="protein sequence ID" value="KKZ59860.1"/>
    <property type="molecule type" value="Genomic_DNA"/>
</dbReference>
<feature type="transmembrane region" description="Helical" evidence="6">
    <location>
        <begin position="202"/>
        <end position="218"/>
    </location>
</feature>
<evidence type="ECO:0000256" key="2">
    <source>
        <dbReference type="ARBA" id="ARBA00022692"/>
    </source>
</evidence>
<accession>A0A0G2HQB8</accession>
<feature type="transmembrane region" description="Helical" evidence="6">
    <location>
        <begin position="66"/>
        <end position="84"/>
    </location>
</feature>
<gene>
    <name evidence="8" type="ORF">EMCG_05322</name>
</gene>
<dbReference type="OrthoDB" id="5296287at2759"/>
<evidence type="ECO:0000259" key="7">
    <source>
        <dbReference type="PROSITE" id="PS50850"/>
    </source>
</evidence>
<protein>
    <recommendedName>
        <fullName evidence="7">Major facilitator superfamily (MFS) profile domain-containing protein</fullName>
    </recommendedName>
</protein>
<keyword evidence="2 6" id="KW-0812">Transmembrane</keyword>
<organism evidence="8 9">
    <name type="scientific">[Emmonsia] crescens</name>
    <dbReference type="NCBI Taxonomy" id="73230"/>
    <lineage>
        <taxon>Eukaryota</taxon>
        <taxon>Fungi</taxon>
        <taxon>Dikarya</taxon>
        <taxon>Ascomycota</taxon>
        <taxon>Pezizomycotina</taxon>
        <taxon>Eurotiomycetes</taxon>
        <taxon>Eurotiomycetidae</taxon>
        <taxon>Onygenales</taxon>
        <taxon>Ajellomycetaceae</taxon>
        <taxon>Emergomyces</taxon>
    </lineage>
</organism>
<sequence length="539" mass="59218">MPSNEPADPIARGILPSAKQALGDLFRWKMRVEVTTAEGETYCEWQDPPPFQNPFSLCAQLTWRDWLYFAVGLFAWVADAFDFHALSIQTVKLSRYYGETKTSITTAITLTLLLRSVGAACFGLAGDRWGRKWPMIFNMLVLGCLQIATIYSATFQQFLAVRSLFGLFMGGVYGNAIAMALENCPVDARGLMSGVLQQGYSMGYVFAACANLGVGGSTESWKTVFWIAAGLSFLAGFIRVFLPESKQFREAKKAGKHSTSPGAFWRDTKAMLIKEWGMVIYCIILMTWFNYYSHASQDSYTTFLLTENDLGNAGASRASILMQVGACVGGTIIGYMSQFIGRRRSIVISALTSALLIPAWILPHDERSLSATGFFMQFFVQGAWGIIPIHLNELSPPAFRSSFPGVTYQVGNMISAPSAQIVNAVAEAVHIRGAHGELVPAYGPTMGVATAIIATGIVVTTMFGPEKRGRKFEEARAAGVVDLGVGDVEVGRRGSPIISGHGNGNENENEKEKEKEKEKEIEMEMEMERRKHVEISEKR</sequence>
<feature type="transmembrane region" description="Helical" evidence="6">
    <location>
        <begin position="104"/>
        <end position="124"/>
    </location>
</feature>
<feature type="transmembrane region" description="Helical" evidence="6">
    <location>
        <begin position="276"/>
        <end position="294"/>
    </location>
</feature>
<feature type="transmembrane region" description="Helical" evidence="6">
    <location>
        <begin position="224"/>
        <end position="242"/>
    </location>
</feature>
<comment type="caution">
    <text evidence="8">The sequence shown here is derived from an EMBL/GenBank/DDBJ whole genome shotgun (WGS) entry which is preliminary data.</text>
</comment>
<feature type="domain" description="Major facilitator superfamily (MFS) profile" evidence="7">
    <location>
        <begin position="68"/>
        <end position="468"/>
    </location>
</feature>
<dbReference type="SUPFAM" id="SSF103473">
    <property type="entry name" value="MFS general substrate transporter"/>
    <property type="match status" value="1"/>
</dbReference>
<dbReference type="FunFam" id="1.20.1250.20:FF:000395">
    <property type="entry name" value="Carboxylic acid transporter protein homolog"/>
    <property type="match status" value="1"/>
</dbReference>
<dbReference type="FunFam" id="1.20.1250.20:FF:000465">
    <property type="entry name" value="Carboxylic acid transporter protein homolog"/>
    <property type="match status" value="1"/>
</dbReference>
<dbReference type="PANTHER" id="PTHR23508:SF9">
    <property type="entry name" value="CARBOXYLIC ACID TRANSPORT PROTEIN (AFU_ORTHOLOGUE AFUA_2G09450)"/>
    <property type="match status" value="1"/>
</dbReference>
<dbReference type="AlphaFoldDB" id="A0A0G2HQB8"/>
<feature type="transmembrane region" description="Helical" evidence="6">
    <location>
        <begin position="345"/>
        <end position="362"/>
    </location>
</feature>
<dbReference type="GO" id="GO:0005886">
    <property type="term" value="C:plasma membrane"/>
    <property type="evidence" value="ECO:0007669"/>
    <property type="project" value="TreeGrafter"/>
</dbReference>
<keyword evidence="3 6" id="KW-1133">Transmembrane helix</keyword>
<dbReference type="PANTHER" id="PTHR23508">
    <property type="entry name" value="CARBOXYLIC ACID TRANSPORTER PROTEIN HOMOLOG"/>
    <property type="match status" value="1"/>
</dbReference>
<feature type="transmembrane region" description="Helical" evidence="6">
    <location>
        <begin position="441"/>
        <end position="463"/>
    </location>
</feature>
<feature type="transmembrane region" description="Helical" evidence="6">
    <location>
        <begin position="159"/>
        <end position="181"/>
    </location>
</feature>
<dbReference type="CDD" id="cd17316">
    <property type="entry name" value="MFS_SV2_like"/>
    <property type="match status" value="1"/>
</dbReference>
<evidence type="ECO:0000256" key="3">
    <source>
        <dbReference type="ARBA" id="ARBA00022989"/>
    </source>
</evidence>
<comment type="subcellular location">
    <subcellularLocation>
        <location evidence="1">Membrane</location>
        <topology evidence="1">Multi-pass membrane protein</topology>
    </subcellularLocation>
</comment>
<proteinExistence type="predicted"/>
<dbReference type="InterPro" id="IPR005828">
    <property type="entry name" value="MFS_sugar_transport-like"/>
</dbReference>
<name>A0A0G2HQB8_9EURO</name>
<dbReference type="PROSITE" id="PS50850">
    <property type="entry name" value="MFS"/>
    <property type="match status" value="1"/>
</dbReference>
<feature type="region of interest" description="Disordered" evidence="5">
    <location>
        <begin position="492"/>
        <end position="539"/>
    </location>
</feature>
<evidence type="ECO:0000256" key="5">
    <source>
        <dbReference type="SAM" id="MobiDB-lite"/>
    </source>
</evidence>
<dbReference type="InterPro" id="IPR036259">
    <property type="entry name" value="MFS_trans_sf"/>
</dbReference>
<feature type="transmembrane region" description="Helical" evidence="6">
    <location>
        <begin position="314"/>
        <end position="333"/>
    </location>
</feature>
<dbReference type="Pfam" id="PF00083">
    <property type="entry name" value="Sugar_tr"/>
    <property type="match status" value="1"/>
</dbReference>
<dbReference type="InterPro" id="IPR020846">
    <property type="entry name" value="MFS_dom"/>
</dbReference>
<dbReference type="Gene3D" id="1.20.1250.20">
    <property type="entry name" value="MFS general substrate transporter like domains"/>
    <property type="match status" value="2"/>
</dbReference>
<evidence type="ECO:0000313" key="8">
    <source>
        <dbReference type="EMBL" id="KKZ59860.1"/>
    </source>
</evidence>
<keyword evidence="4 6" id="KW-0472">Membrane</keyword>
<evidence type="ECO:0000256" key="1">
    <source>
        <dbReference type="ARBA" id="ARBA00004141"/>
    </source>
</evidence>
<dbReference type="VEuPathDB" id="FungiDB:EMCG_05322"/>
<dbReference type="Proteomes" id="UP000034164">
    <property type="component" value="Unassembled WGS sequence"/>
</dbReference>
<reference evidence="9" key="1">
    <citation type="journal article" date="2015" name="PLoS Genet.">
        <title>The dynamic genome and transcriptome of the human fungal pathogen Blastomyces and close relative Emmonsia.</title>
        <authorList>
            <person name="Munoz J.F."/>
            <person name="Gauthier G.M."/>
            <person name="Desjardins C.A."/>
            <person name="Gallo J.E."/>
            <person name="Holder J."/>
            <person name="Sullivan T.D."/>
            <person name="Marty A.J."/>
            <person name="Carmen J.C."/>
            <person name="Chen Z."/>
            <person name="Ding L."/>
            <person name="Gujja S."/>
            <person name="Magrini V."/>
            <person name="Misas E."/>
            <person name="Mitreva M."/>
            <person name="Priest M."/>
            <person name="Saif S."/>
            <person name="Whiston E.A."/>
            <person name="Young S."/>
            <person name="Zeng Q."/>
            <person name="Goldman W.E."/>
            <person name="Mardis E.R."/>
            <person name="Taylor J.W."/>
            <person name="McEwen J.G."/>
            <person name="Clay O.K."/>
            <person name="Klein B.S."/>
            <person name="Cuomo C.A."/>
        </authorList>
    </citation>
    <scope>NUCLEOTIDE SEQUENCE [LARGE SCALE GENOMIC DNA]</scope>
    <source>
        <strain evidence="9">UAMH 3008</strain>
    </source>
</reference>
<evidence type="ECO:0000256" key="6">
    <source>
        <dbReference type="SAM" id="Phobius"/>
    </source>
</evidence>
<dbReference type="GO" id="GO:0046943">
    <property type="term" value="F:carboxylic acid transmembrane transporter activity"/>
    <property type="evidence" value="ECO:0007669"/>
    <property type="project" value="TreeGrafter"/>
</dbReference>
<evidence type="ECO:0000256" key="4">
    <source>
        <dbReference type="ARBA" id="ARBA00023136"/>
    </source>
</evidence>
<evidence type="ECO:0000313" key="9">
    <source>
        <dbReference type="Proteomes" id="UP000034164"/>
    </source>
</evidence>